<keyword evidence="3" id="KW-1185">Reference proteome</keyword>
<protein>
    <recommendedName>
        <fullName evidence="4">Cell envelope integrity EipB family protein</fullName>
    </recommendedName>
</protein>
<sequence length="317" mass="33379">MASNSLQALQARAARLGTGMGFRLRAAGAAGLALALVASPLATAAAGTAPAAATALAGKEASIVAGFAPHRAVYDLALDNVESNAAVSDVGGRMVYEITGGACEGFSVNFRMVTEVQDDEGGNRLTDLRTTSYESGTADSYQFLTQNFVDQDKDDETKGAATRKDGKTRLDLIEPKKLQAEIDPAALFPTQHLARLVAAGESGQRIVQADLFDGSEDGQKVYATTAVIGPTITGADTPDDDDPKAVAALKGIPHWPVRLSYFDIEDGPVGEQTPVYEMSFLLYANGVTRRLKLDYGDFVVSSNLKTIEMLPKAACAK</sequence>
<dbReference type="Proteomes" id="UP000186406">
    <property type="component" value="Unassembled WGS sequence"/>
</dbReference>
<name>A0A1M7Z5L7_9HYPH</name>
<proteinExistence type="predicted"/>
<dbReference type="InterPro" id="IPR015000">
    <property type="entry name" value="EipB-like"/>
</dbReference>
<dbReference type="EMBL" id="FRXO01000001">
    <property type="protein sequence ID" value="SHO60159.1"/>
    <property type="molecule type" value="Genomic_DNA"/>
</dbReference>
<gene>
    <name evidence="2" type="ORF">SAMN02745172_00199</name>
</gene>
<dbReference type="RefSeq" id="WP_084563748.1">
    <property type="nucleotide sequence ID" value="NZ_FRXO01000001.1"/>
</dbReference>
<reference evidence="2 3" key="1">
    <citation type="submission" date="2016-12" db="EMBL/GenBank/DDBJ databases">
        <authorList>
            <person name="Song W.-J."/>
            <person name="Kurnit D.M."/>
        </authorList>
    </citation>
    <scope>NUCLEOTIDE SEQUENCE [LARGE SCALE GENOMIC DNA]</scope>
    <source>
        <strain evidence="2 3">DSM 19599</strain>
    </source>
</reference>
<organism evidence="2 3">
    <name type="scientific">Pseudoxanthobacter soli DSM 19599</name>
    <dbReference type="NCBI Taxonomy" id="1123029"/>
    <lineage>
        <taxon>Bacteria</taxon>
        <taxon>Pseudomonadati</taxon>
        <taxon>Pseudomonadota</taxon>
        <taxon>Alphaproteobacteria</taxon>
        <taxon>Hyphomicrobiales</taxon>
        <taxon>Segnochrobactraceae</taxon>
        <taxon>Pseudoxanthobacter</taxon>
    </lineage>
</organism>
<keyword evidence="1" id="KW-0732">Signal</keyword>
<evidence type="ECO:0000313" key="2">
    <source>
        <dbReference type="EMBL" id="SHO60159.1"/>
    </source>
</evidence>
<dbReference type="AlphaFoldDB" id="A0A1M7Z5L7"/>
<dbReference type="STRING" id="1123029.SAMN02745172_00199"/>
<dbReference type="OrthoDB" id="9815514at2"/>
<evidence type="ECO:0000313" key="3">
    <source>
        <dbReference type="Proteomes" id="UP000186406"/>
    </source>
</evidence>
<feature type="chain" id="PRO_5012929648" description="Cell envelope integrity EipB family protein" evidence="1">
    <location>
        <begin position="45"/>
        <end position="317"/>
    </location>
</feature>
<dbReference type="Pfam" id="PF08904">
    <property type="entry name" value="EipB_like"/>
    <property type="match status" value="1"/>
</dbReference>
<evidence type="ECO:0008006" key="4">
    <source>
        <dbReference type="Google" id="ProtNLM"/>
    </source>
</evidence>
<accession>A0A1M7Z5L7</accession>
<feature type="signal peptide" evidence="1">
    <location>
        <begin position="1"/>
        <end position="44"/>
    </location>
</feature>
<evidence type="ECO:0000256" key="1">
    <source>
        <dbReference type="SAM" id="SignalP"/>
    </source>
</evidence>